<sequence>MSTRRVMGALAVVGVLVVVGAGCGGDDRDGAPSPDATSADASVSTAPAGPIGWVDALPIGPPPTIGYVIGHTYHSPDGRTVELPRDRGITAIARLGDGFLVVDDRYFEGTAGVELLDARGNRVREIGTVAGTPVLSPDGSTLRWITFTPSEVSRSEWRPPRLHTADVATGEIRSRVIHRDRDELPEIPQPEGLAEVSVRRGVVLVVDQVTGEQVARLPSPGSWIRGRIRSAAWEDRAHLLVSYVRGNGRAATILRVDVRTGDWALAVDWTPTQRSSTVAFETGPAD</sequence>
<evidence type="ECO:0000313" key="2">
    <source>
        <dbReference type="Proteomes" id="UP001327225"/>
    </source>
</evidence>
<reference evidence="2" key="1">
    <citation type="submission" date="2023-12" db="EMBL/GenBank/DDBJ databases">
        <title>Novel species in genus Nocardioides.</title>
        <authorList>
            <person name="Zhou H."/>
        </authorList>
    </citation>
    <scope>NUCLEOTIDE SEQUENCE [LARGE SCALE GENOMIC DNA]</scope>
    <source>
        <strain evidence="2">HM61</strain>
    </source>
</reference>
<dbReference type="RefSeq" id="WP_322936999.1">
    <property type="nucleotide sequence ID" value="NZ_CP141059.1"/>
</dbReference>
<dbReference type="SUPFAM" id="SSF51004">
    <property type="entry name" value="C-terminal (heme d1) domain of cytochrome cd1-nitrite reductase"/>
    <property type="match status" value="1"/>
</dbReference>
<dbReference type="EMBL" id="CP141059">
    <property type="protein sequence ID" value="WQQ25741.1"/>
    <property type="molecule type" value="Genomic_DNA"/>
</dbReference>
<protein>
    <recommendedName>
        <fullName evidence="3">Lipoprotein LpqB beta-propeller domain-containing protein</fullName>
    </recommendedName>
</protein>
<proteinExistence type="predicted"/>
<gene>
    <name evidence="1" type="ORF">SHK19_17460</name>
</gene>
<organism evidence="1 2">
    <name type="scientific">Nocardioides bizhenqiangii</name>
    <dbReference type="NCBI Taxonomy" id="3095076"/>
    <lineage>
        <taxon>Bacteria</taxon>
        <taxon>Bacillati</taxon>
        <taxon>Actinomycetota</taxon>
        <taxon>Actinomycetes</taxon>
        <taxon>Propionibacteriales</taxon>
        <taxon>Nocardioidaceae</taxon>
        <taxon>Nocardioides</taxon>
    </lineage>
</organism>
<accession>A0ABZ0ZPQ0</accession>
<dbReference type="PROSITE" id="PS51257">
    <property type="entry name" value="PROKAR_LIPOPROTEIN"/>
    <property type="match status" value="1"/>
</dbReference>
<name>A0ABZ0ZPQ0_9ACTN</name>
<evidence type="ECO:0000313" key="1">
    <source>
        <dbReference type="EMBL" id="WQQ25741.1"/>
    </source>
</evidence>
<dbReference type="Proteomes" id="UP001327225">
    <property type="component" value="Chromosome"/>
</dbReference>
<dbReference type="InterPro" id="IPR011048">
    <property type="entry name" value="Haem_d1_sf"/>
</dbReference>
<evidence type="ECO:0008006" key="3">
    <source>
        <dbReference type="Google" id="ProtNLM"/>
    </source>
</evidence>
<keyword evidence="2" id="KW-1185">Reference proteome</keyword>